<sequence>MLKGGSRKMQKDKTKGKEGNLTKIIGVTAAIVLFALVYVLVPVSESGLKPEGKAALAVFLGAFALWVSEPFPTYVVAFVTMIALILTNAWDQKSVLGVFGYDVIWLMVCAFILNSAMQVTKLGKRIALAIVTRFGQTAKGAILAMIVVNFVISFLIPSTTARAALMLPIAITLANIYNAIPGESNFGKLLMLANMQSNEISTSGILTATSANIMAVNFIKEATGAQIYYSTWLIAAMPISIVTIIIGYFVGLKLFPPEIEKVSSEALANMEKEMKDLGPMDANEKKALIIFLITLFLWCTDRWHMAMFHRLINPTLAAMIGATLCLLPGIGVIKKWGDVKIPWDLMLFSCGAYAVGMALDKTGAAPFIINSILSRVSLVNVTFFKIYAIVMFIALFSHIIFTSKIVRITILAPTVIAFAKELAPVLNADPTKLVIALMLPVAFTICWCITLPPQSKPNLIYYSSGFYKVRDQLLHGLIIDGIGYLMFLVAGLTWFKIVGIGI</sequence>
<feature type="transmembrane region" description="Helical" evidence="6">
    <location>
        <begin position="53"/>
        <end position="86"/>
    </location>
</feature>
<comment type="similarity">
    <text evidence="2">Belongs to the SLC13A/DASS transporter (TC 2.A.47) family. DIT1 subfamily.</text>
</comment>
<evidence type="ECO:0000256" key="3">
    <source>
        <dbReference type="ARBA" id="ARBA00022692"/>
    </source>
</evidence>
<keyword evidence="8" id="KW-1185">Reference proteome</keyword>
<name>A0A0T5XDR7_9BACT</name>
<keyword evidence="5 6" id="KW-0472">Membrane</keyword>
<feature type="transmembrane region" description="Helical" evidence="6">
    <location>
        <begin position="231"/>
        <end position="250"/>
    </location>
</feature>
<dbReference type="GO" id="GO:0008514">
    <property type="term" value="F:organic anion transmembrane transporter activity"/>
    <property type="evidence" value="ECO:0007669"/>
    <property type="project" value="UniProtKB-ARBA"/>
</dbReference>
<protein>
    <submittedName>
        <fullName evidence="7">Transporter, DASS family</fullName>
    </submittedName>
</protein>
<keyword evidence="3 6" id="KW-0812">Transmembrane</keyword>
<comment type="subcellular location">
    <subcellularLocation>
        <location evidence="1">Membrane</location>
        <topology evidence="1">Multi-pass membrane protein</topology>
    </subcellularLocation>
</comment>
<feature type="transmembrane region" description="Helical" evidence="6">
    <location>
        <begin position="316"/>
        <end position="333"/>
    </location>
</feature>
<dbReference type="PANTHER" id="PTHR10283">
    <property type="entry name" value="SOLUTE CARRIER FAMILY 13 MEMBER"/>
    <property type="match status" value="1"/>
</dbReference>
<dbReference type="PANTHER" id="PTHR10283:SF82">
    <property type="entry name" value="SOLUTE CARRIER FAMILY 13 MEMBER 2"/>
    <property type="match status" value="1"/>
</dbReference>
<feature type="transmembrane region" description="Helical" evidence="6">
    <location>
        <begin position="287"/>
        <end position="304"/>
    </location>
</feature>
<accession>A0A0T5XDR7</accession>
<reference evidence="8" key="1">
    <citation type="submission" date="2012-09" db="EMBL/GenBank/DDBJ databases">
        <authorList>
            <person name="Weinstock G."/>
            <person name="Sodergren E."/>
            <person name="Clifton S."/>
            <person name="Fulton L."/>
            <person name="Fulton B."/>
            <person name="Courtney L."/>
            <person name="Fronick C."/>
            <person name="Harrison M."/>
            <person name="Strong C."/>
            <person name="Farmer C."/>
            <person name="Delehaunty K."/>
            <person name="Markovic C."/>
            <person name="Hall O."/>
            <person name="Minx P."/>
            <person name="Tomlinson C."/>
            <person name="Mitreva M."/>
            <person name="Nelson J."/>
            <person name="Hou S."/>
            <person name="Wollam A."/>
            <person name="Pepin K.H."/>
            <person name="Johnson M."/>
            <person name="Bhonagiri V."/>
            <person name="Nash W.E."/>
            <person name="Suruliraj S."/>
            <person name="Warren W."/>
            <person name="Chinwalla A."/>
            <person name="Mardis E.R."/>
            <person name="Wilson R.K."/>
        </authorList>
    </citation>
    <scope>NUCLEOTIDE SEQUENCE [LARGE SCALE GENOMIC DNA]</scope>
    <source>
        <strain evidence="8">OS1</strain>
    </source>
</reference>
<dbReference type="eggNOG" id="COG0471">
    <property type="taxonomic scope" value="Bacteria"/>
</dbReference>
<evidence type="ECO:0000256" key="1">
    <source>
        <dbReference type="ARBA" id="ARBA00004141"/>
    </source>
</evidence>
<evidence type="ECO:0000256" key="6">
    <source>
        <dbReference type="SAM" id="Phobius"/>
    </source>
</evidence>
<feature type="transmembrane region" description="Helical" evidence="6">
    <location>
        <begin position="200"/>
        <end position="219"/>
    </location>
</feature>
<dbReference type="InterPro" id="IPR030676">
    <property type="entry name" value="CitT-rel"/>
</dbReference>
<evidence type="ECO:0000256" key="5">
    <source>
        <dbReference type="ARBA" id="ARBA00023136"/>
    </source>
</evidence>
<dbReference type="InterPro" id="IPR001898">
    <property type="entry name" value="SLC13A/DASS"/>
</dbReference>
<evidence type="ECO:0000256" key="4">
    <source>
        <dbReference type="ARBA" id="ARBA00022989"/>
    </source>
</evidence>
<feature type="transmembrane region" description="Helical" evidence="6">
    <location>
        <begin position="137"/>
        <end position="156"/>
    </location>
</feature>
<dbReference type="GO" id="GO:1905039">
    <property type="term" value="P:carboxylic acid transmembrane transport"/>
    <property type="evidence" value="ECO:0007669"/>
    <property type="project" value="UniProtKB-ARBA"/>
</dbReference>
<proteinExistence type="inferred from homology"/>
<feature type="transmembrane region" description="Helical" evidence="6">
    <location>
        <begin position="98"/>
        <end position="117"/>
    </location>
</feature>
<dbReference type="EMBL" id="ACJX03000001">
    <property type="protein sequence ID" value="KRT36487.1"/>
    <property type="molecule type" value="Genomic_DNA"/>
</dbReference>
<dbReference type="PIRSF" id="PIRSF002457">
    <property type="entry name" value="DASS"/>
    <property type="match status" value="1"/>
</dbReference>
<dbReference type="GO" id="GO:0005886">
    <property type="term" value="C:plasma membrane"/>
    <property type="evidence" value="ECO:0007669"/>
    <property type="project" value="TreeGrafter"/>
</dbReference>
<evidence type="ECO:0000313" key="8">
    <source>
        <dbReference type="Proteomes" id="UP000005273"/>
    </source>
</evidence>
<dbReference type="OrthoDB" id="9156049at2"/>
<feature type="transmembrane region" description="Helical" evidence="6">
    <location>
        <begin position="407"/>
        <end position="426"/>
    </location>
</feature>
<organism evidence="7 8">
    <name type="scientific">Acetomicrobium hydrogeniformans ATCC BAA-1850</name>
    <dbReference type="NCBI Taxonomy" id="592015"/>
    <lineage>
        <taxon>Bacteria</taxon>
        <taxon>Thermotogati</taxon>
        <taxon>Synergistota</taxon>
        <taxon>Synergistia</taxon>
        <taxon>Synergistales</taxon>
        <taxon>Acetomicrobiaceae</taxon>
        <taxon>Acetomicrobium</taxon>
    </lineage>
</organism>
<feature type="transmembrane region" description="Helical" evidence="6">
    <location>
        <begin position="433"/>
        <end position="453"/>
    </location>
</feature>
<feature type="transmembrane region" description="Helical" evidence="6">
    <location>
        <begin position="345"/>
        <end position="369"/>
    </location>
</feature>
<dbReference type="Proteomes" id="UP000005273">
    <property type="component" value="Unassembled WGS sequence"/>
</dbReference>
<comment type="caution">
    <text evidence="7">The sequence shown here is derived from an EMBL/GenBank/DDBJ whole genome shotgun (WGS) entry which is preliminary data.</text>
</comment>
<feature type="transmembrane region" description="Helical" evidence="6">
    <location>
        <begin position="21"/>
        <end position="41"/>
    </location>
</feature>
<dbReference type="STRING" id="592015.HMPREF1705_03768"/>
<gene>
    <name evidence="7" type="ORF">HMPREF1705_03768</name>
</gene>
<dbReference type="Pfam" id="PF00939">
    <property type="entry name" value="Na_sulph_symp"/>
    <property type="match status" value="1"/>
</dbReference>
<evidence type="ECO:0000313" key="7">
    <source>
        <dbReference type="EMBL" id="KRT36487.1"/>
    </source>
</evidence>
<dbReference type="AlphaFoldDB" id="A0A0T5XDR7"/>
<feature type="transmembrane region" description="Helical" evidence="6">
    <location>
        <begin position="381"/>
        <end position="401"/>
    </location>
</feature>
<feature type="transmembrane region" description="Helical" evidence="6">
    <location>
        <begin position="473"/>
        <end position="495"/>
    </location>
</feature>
<feature type="transmembrane region" description="Helical" evidence="6">
    <location>
        <begin position="163"/>
        <end position="180"/>
    </location>
</feature>
<dbReference type="NCBIfam" id="TIGR00785">
    <property type="entry name" value="dass"/>
    <property type="match status" value="1"/>
</dbReference>
<evidence type="ECO:0000256" key="2">
    <source>
        <dbReference type="ARBA" id="ARBA00007349"/>
    </source>
</evidence>
<keyword evidence="4 6" id="KW-1133">Transmembrane helix</keyword>